<gene>
    <name evidence="3" type="ORF">BDY17DRAFT_249802</name>
</gene>
<organism evidence="3 4">
    <name type="scientific">Neohortaea acidophila</name>
    <dbReference type="NCBI Taxonomy" id="245834"/>
    <lineage>
        <taxon>Eukaryota</taxon>
        <taxon>Fungi</taxon>
        <taxon>Dikarya</taxon>
        <taxon>Ascomycota</taxon>
        <taxon>Pezizomycotina</taxon>
        <taxon>Dothideomycetes</taxon>
        <taxon>Dothideomycetidae</taxon>
        <taxon>Mycosphaerellales</taxon>
        <taxon>Teratosphaeriaceae</taxon>
        <taxon>Neohortaea</taxon>
    </lineage>
</organism>
<dbReference type="Gene3D" id="3.40.50.2060">
    <property type="match status" value="1"/>
</dbReference>
<feature type="compositionally biased region" description="Basic residues" evidence="2">
    <location>
        <begin position="730"/>
        <end position="740"/>
    </location>
</feature>
<evidence type="ECO:0000313" key="4">
    <source>
        <dbReference type="Proteomes" id="UP000799767"/>
    </source>
</evidence>
<protein>
    <submittedName>
        <fullName evidence="3">Sec1-like protein</fullName>
    </submittedName>
</protein>
<dbReference type="Gene3D" id="3.90.830.10">
    <property type="entry name" value="Syntaxin Binding Protein 1, Chain A, domain 2"/>
    <property type="match status" value="1"/>
</dbReference>
<dbReference type="InterPro" id="IPR043127">
    <property type="entry name" value="Sec-1-like_dom3a"/>
</dbReference>
<dbReference type="InterPro" id="IPR027482">
    <property type="entry name" value="Sec1-like_dom2"/>
</dbReference>
<evidence type="ECO:0000256" key="1">
    <source>
        <dbReference type="ARBA" id="ARBA00009884"/>
    </source>
</evidence>
<dbReference type="InterPro" id="IPR001619">
    <property type="entry name" value="Sec1-like"/>
</dbReference>
<dbReference type="Gene3D" id="3.40.50.1910">
    <property type="match status" value="1"/>
</dbReference>
<comment type="similarity">
    <text evidence="1">Belongs to the STXBP/unc-18/SEC1 family.</text>
</comment>
<dbReference type="EMBL" id="MU001635">
    <property type="protein sequence ID" value="KAF2483183.1"/>
    <property type="molecule type" value="Genomic_DNA"/>
</dbReference>
<dbReference type="InterPro" id="IPR043154">
    <property type="entry name" value="Sec-1-like_dom1"/>
</dbReference>
<keyword evidence="4" id="KW-1185">Reference proteome</keyword>
<evidence type="ECO:0000313" key="3">
    <source>
        <dbReference type="EMBL" id="KAF2483183.1"/>
    </source>
</evidence>
<dbReference type="Gene3D" id="1.25.40.60">
    <property type="match status" value="1"/>
</dbReference>
<accession>A0A6A6PUS1</accession>
<feature type="compositionally biased region" description="Polar residues" evidence="2">
    <location>
        <begin position="542"/>
        <end position="551"/>
    </location>
</feature>
<dbReference type="PANTHER" id="PTHR11679">
    <property type="entry name" value="VESICLE PROTEIN SORTING-ASSOCIATED"/>
    <property type="match status" value="1"/>
</dbReference>
<feature type="compositionally biased region" description="Polar residues" evidence="2">
    <location>
        <begin position="707"/>
        <end position="718"/>
    </location>
</feature>
<reference evidence="3" key="1">
    <citation type="journal article" date="2020" name="Stud. Mycol.">
        <title>101 Dothideomycetes genomes: a test case for predicting lifestyles and emergence of pathogens.</title>
        <authorList>
            <person name="Haridas S."/>
            <person name="Albert R."/>
            <person name="Binder M."/>
            <person name="Bloem J."/>
            <person name="Labutti K."/>
            <person name="Salamov A."/>
            <person name="Andreopoulos B."/>
            <person name="Baker S."/>
            <person name="Barry K."/>
            <person name="Bills G."/>
            <person name="Bluhm B."/>
            <person name="Cannon C."/>
            <person name="Castanera R."/>
            <person name="Culley D."/>
            <person name="Daum C."/>
            <person name="Ezra D."/>
            <person name="Gonzalez J."/>
            <person name="Henrissat B."/>
            <person name="Kuo A."/>
            <person name="Liang C."/>
            <person name="Lipzen A."/>
            <person name="Lutzoni F."/>
            <person name="Magnuson J."/>
            <person name="Mondo S."/>
            <person name="Nolan M."/>
            <person name="Ohm R."/>
            <person name="Pangilinan J."/>
            <person name="Park H.-J."/>
            <person name="Ramirez L."/>
            <person name="Alfaro M."/>
            <person name="Sun H."/>
            <person name="Tritt A."/>
            <person name="Yoshinaga Y."/>
            <person name="Zwiers L.-H."/>
            <person name="Turgeon B."/>
            <person name="Goodwin S."/>
            <person name="Spatafora J."/>
            <person name="Crous P."/>
            <person name="Grigoriev I."/>
        </authorList>
    </citation>
    <scope>NUCLEOTIDE SEQUENCE</scope>
    <source>
        <strain evidence="3">CBS 113389</strain>
    </source>
</reference>
<name>A0A6A6PUS1_9PEZI</name>
<dbReference type="Pfam" id="PF00995">
    <property type="entry name" value="Sec1"/>
    <property type="match status" value="1"/>
</dbReference>
<sequence>MSVSIVEAQRDVLLSTIHRITRGDWKVMVVDRESRRLIDNVLEEDAILNENITNIEDITDRRPTNRDVDALYFLTPKEHIVDCLMADFQKRKYHRSHLVWTALLRPSLRERIDQSTIAREQIAQFTTLNVEFFPRESHLVTFRDPWSFPILFHPACNHLVRQHMEDVAQKIVGVCVALGEYPTIRYYRPAAPTHEASILCSHLARFVQDELDLYAKFHNDFPPPSSQTRPRGALYIVDRSMDLFAPFVHEFTYQAMAHDLLPIKDGDTVTFRTTINEGQRDQEEKDIPITEKDRIWTENRHRHMKDVIEKLMADFQKFLKDNPNFTTKSGEEAVGGRNGLNAIKDMMAGLPQFQELKEAYALHLGMAQESMNRFQRFKLSDISAAEQTCATGLDEDYKRSKHLADQVVRLLDEDGILPPDRLRLLVLYLLYKDGLLPADTQKLLAHAQLPPSDQHIISNLELVGARTTRQLKDPRPPPPPLFPRKPIPQQGAQEEVLISRYEPVLQRLLEAHCTNTLDPNTFPYTKPPLDLEDSSMRPSLTATSSLRSVNKPTWARSRTAPSTENRQRVIVFAAGGATYSESRACYDVGRAASKEIFLVTSHMLTPALFMRQIADLSADRRRLGIPADAPKEKAPAHLFEADGPPPAPVGVAQPQQPQQQQPQRQAQPQPQQVQMPTQAMAGMNLNGAGGGTSGRLNGARPMPGDPTSGNAASHQQTGPAKLTKEEPKKEKKRHKFGFGK</sequence>
<dbReference type="Proteomes" id="UP000799767">
    <property type="component" value="Unassembled WGS sequence"/>
</dbReference>
<feature type="region of interest" description="Disordered" evidence="2">
    <location>
        <begin position="636"/>
        <end position="740"/>
    </location>
</feature>
<feature type="compositionally biased region" description="Low complexity" evidence="2">
    <location>
        <begin position="649"/>
        <end position="686"/>
    </location>
</feature>
<proteinExistence type="inferred from homology"/>
<dbReference type="OrthoDB" id="2228at2759"/>
<dbReference type="RefSeq" id="XP_033589753.1">
    <property type="nucleotide sequence ID" value="XM_033731016.1"/>
</dbReference>
<dbReference type="InterPro" id="IPR036045">
    <property type="entry name" value="Sec1-like_sf"/>
</dbReference>
<dbReference type="AlphaFoldDB" id="A0A6A6PUS1"/>
<dbReference type="PIRSF" id="PIRSF005715">
    <property type="entry name" value="VPS45_Sec1"/>
    <property type="match status" value="1"/>
</dbReference>
<dbReference type="GeneID" id="54472018"/>
<evidence type="ECO:0000256" key="2">
    <source>
        <dbReference type="SAM" id="MobiDB-lite"/>
    </source>
</evidence>
<dbReference type="GO" id="GO:0016192">
    <property type="term" value="P:vesicle-mediated transport"/>
    <property type="evidence" value="ECO:0007669"/>
    <property type="project" value="InterPro"/>
</dbReference>
<feature type="region of interest" description="Disordered" evidence="2">
    <location>
        <begin position="542"/>
        <end position="562"/>
    </location>
</feature>
<dbReference type="SUPFAM" id="SSF56815">
    <property type="entry name" value="Sec1/munc18-like (SM) proteins"/>
    <property type="match status" value="1"/>
</dbReference>